<dbReference type="AlphaFoldDB" id="A0A7L5HW76"/>
<dbReference type="KEGG" id="carm:CARM_0341"/>
<dbReference type="Proteomes" id="UP000509246">
    <property type="component" value="Chromosome"/>
</dbReference>
<dbReference type="EMBL" id="CP053825">
    <property type="protein sequence ID" value="QKF79296.1"/>
    <property type="molecule type" value="Genomic_DNA"/>
</dbReference>
<accession>A0A7L5HW76</accession>
<keyword evidence="1" id="KW-0812">Transmembrane</keyword>
<feature type="transmembrane region" description="Helical" evidence="1">
    <location>
        <begin position="7"/>
        <end position="23"/>
    </location>
</feature>
<keyword evidence="1" id="KW-0472">Membrane</keyword>
<proteinExistence type="predicted"/>
<evidence type="ECO:0000256" key="1">
    <source>
        <dbReference type="SAM" id="Phobius"/>
    </source>
</evidence>
<feature type="transmembrane region" description="Helical" evidence="1">
    <location>
        <begin position="35"/>
        <end position="54"/>
    </location>
</feature>
<evidence type="ECO:0000313" key="3">
    <source>
        <dbReference type="Proteomes" id="UP000509246"/>
    </source>
</evidence>
<dbReference type="GeneID" id="56586074"/>
<dbReference type="RefSeq" id="WP_158336262.1">
    <property type="nucleotide sequence ID" value="NZ_CBCSFY010000003.1"/>
</dbReference>
<reference evidence="2 3" key="1">
    <citation type="submission" date="2020-05" db="EMBL/GenBank/DDBJ databases">
        <title>Complete genome sequencing of Campylobacter and Arcobacter type strains.</title>
        <authorList>
            <person name="Miller W.G."/>
            <person name="Yee E."/>
        </authorList>
    </citation>
    <scope>NUCLEOTIDE SEQUENCE [LARGE SCALE GENOMIC DNA]</scope>
    <source>
        <strain evidence="2 3">CCUG 73571</strain>
    </source>
</reference>
<name>A0A7L5HW76_9BACT</name>
<gene>
    <name evidence="2" type="ORF">CARM_0341</name>
</gene>
<protein>
    <submittedName>
        <fullName evidence="2">Uncharacterized protein</fullName>
    </submittedName>
</protein>
<keyword evidence="1" id="KW-1133">Transmembrane helix</keyword>
<evidence type="ECO:0000313" key="2">
    <source>
        <dbReference type="EMBL" id="QKF79296.1"/>
    </source>
</evidence>
<sequence>MSLKVKIIIIYFIIAIIRGMYYQLTTNTDTSSYGIGYVIGVGLGWPIQLLSWFFN</sequence>
<keyword evidence="3" id="KW-1185">Reference proteome</keyword>
<organism evidence="2 3">
    <name type="scientific">Campylobacter armoricus</name>
    <dbReference type="NCBI Taxonomy" id="2505970"/>
    <lineage>
        <taxon>Bacteria</taxon>
        <taxon>Pseudomonadati</taxon>
        <taxon>Campylobacterota</taxon>
        <taxon>Epsilonproteobacteria</taxon>
        <taxon>Campylobacterales</taxon>
        <taxon>Campylobacteraceae</taxon>
        <taxon>Campylobacter</taxon>
    </lineage>
</organism>